<dbReference type="KEGG" id="amob:HG15A2_14660"/>
<accession>A0A517MTI1</accession>
<organism evidence="1 2">
    <name type="scientific">Adhaeretor mobilis</name>
    <dbReference type="NCBI Taxonomy" id="1930276"/>
    <lineage>
        <taxon>Bacteria</taxon>
        <taxon>Pseudomonadati</taxon>
        <taxon>Planctomycetota</taxon>
        <taxon>Planctomycetia</taxon>
        <taxon>Pirellulales</taxon>
        <taxon>Lacipirellulaceae</taxon>
        <taxon>Adhaeretor</taxon>
    </lineage>
</organism>
<evidence type="ECO:0000313" key="2">
    <source>
        <dbReference type="Proteomes" id="UP000319852"/>
    </source>
</evidence>
<dbReference type="Proteomes" id="UP000319852">
    <property type="component" value="Chromosome"/>
</dbReference>
<keyword evidence="2" id="KW-1185">Reference proteome</keyword>
<proteinExistence type="predicted"/>
<gene>
    <name evidence="1" type="ORF">HG15A2_14660</name>
</gene>
<dbReference type="AlphaFoldDB" id="A0A517MTI1"/>
<reference evidence="1 2" key="1">
    <citation type="submission" date="2019-02" db="EMBL/GenBank/DDBJ databases">
        <title>Deep-cultivation of Planctomycetes and their phenomic and genomic characterization uncovers novel biology.</title>
        <authorList>
            <person name="Wiegand S."/>
            <person name="Jogler M."/>
            <person name="Boedeker C."/>
            <person name="Pinto D."/>
            <person name="Vollmers J."/>
            <person name="Rivas-Marin E."/>
            <person name="Kohn T."/>
            <person name="Peeters S.H."/>
            <person name="Heuer A."/>
            <person name="Rast P."/>
            <person name="Oberbeckmann S."/>
            <person name="Bunk B."/>
            <person name="Jeske O."/>
            <person name="Meyerdierks A."/>
            <person name="Storesund J.E."/>
            <person name="Kallscheuer N."/>
            <person name="Luecker S."/>
            <person name="Lage O.M."/>
            <person name="Pohl T."/>
            <person name="Merkel B.J."/>
            <person name="Hornburger P."/>
            <person name="Mueller R.-W."/>
            <person name="Bruemmer F."/>
            <person name="Labrenz M."/>
            <person name="Spormann A.M."/>
            <person name="Op den Camp H."/>
            <person name="Overmann J."/>
            <person name="Amann R."/>
            <person name="Jetten M.S.M."/>
            <person name="Mascher T."/>
            <person name="Medema M.H."/>
            <person name="Devos D.P."/>
            <person name="Kaster A.-K."/>
            <person name="Ovreas L."/>
            <person name="Rohde M."/>
            <person name="Galperin M.Y."/>
            <person name="Jogler C."/>
        </authorList>
    </citation>
    <scope>NUCLEOTIDE SEQUENCE [LARGE SCALE GENOMIC DNA]</scope>
    <source>
        <strain evidence="1 2">HG15A2</strain>
    </source>
</reference>
<dbReference type="EMBL" id="CP036263">
    <property type="protein sequence ID" value="QDS98193.1"/>
    <property type="molecule type" value="Genomic_DNA"/>
</dbReference>
<name>A0A517MTI1_9BACT</name>
<sequence length="49" mass="5550">MTANLRLIDCDYVSGFTFHRGSLLRLVHIELSQKAIPTKQGPPIEVRNN</sequence>
<evidence type="ECO:0000313" key="1">
    <source>
        <dbReference type="EMBL" id="QDS98193.1"/>
    </source>
</evidence>
<protein>
    <submittedName>
        <fullName evidence="1">Uncharacterized protein</fullName>
    </submittedName>
</protein>